<dbReference type="InterPro" id="IPR037523">
    <property type="entry name" value="VOC_core"/>
</dbReference>
<keyword evidence="3" id="KW-1185">Reference proteome</keyword>
<dbReference type="SUPFAM" id="SSF54593">
    <property type="entry name" value="Glyoxalase/Bleomycin resistance protein/Dihydroxybiphenyl dioxygenase"/>
    <property type="match status" value="1"/>
</dbReference>
<dbReference type="InterPro" id="IPR004360">
    <property type="entry name" value="Glyas_Fos-R_dOase_dom"/>
</dbReference>
<dbReference type="OrthoDB" id="2354281at2"/>
<dbReference type="PROSITE" id="PS51819">
    <property type="entry name" value="VOC"/>
    <property type="match status" value="1"/>
</dbReference>
<dbReference type="RefSeq" id="WP_108024961.1">
    <property type="nucleotide sequence ID" value="NZ_QBKR01000019.1"/>
</dbReference>
<accession>A0A2T6BGY4</accession>
<comment type="caution">
    <text evidence="2">The sequence shown here is derived from an EMBL/GenBank/DDBJ whole genome shotgun (WGS) entry which is preliminary data.</text>
</comment>
<evidence type="ECO:0000259" key="1">
    <source>
        <dbReference type="PROSITE" id="PS51819"/>
    </source>
</evidence>
<dbReference type="EMBL" id="QBKR01000019">
    <property type="protein sequence ID" value="PTX55312.1"/>
    <property type="molecule type" value="Genomic_DNA"/>
</dbReference>
<dbReference type="CDD" id="cd06587">
    <property type="entry name" value="VOC"/>
    <property type="match status" value="1"/>
</dbReference>
<reference evidence="2 3" key="1">
    <citation type="submission" date="2018-04" db="EMBL/GenBank/DDBJ databases">
        <title>Genomic Encyclopedia of Archaeal and Bacterial Type Strains, Phase II (KMG-II): from individual species to whole genera.</title>
        <authorList>
            <person name="Goeker M."/>
        </authorList>
    </citation>
    <scope>NUCLEOTIDE SEQUENCE [LARGE SCALE GENOMIC DNA]</scope>
    <source>
        <strain evidence="2 3">DSM 45787</strain>
    </source>
</reference>
<proteinExistence type="predicted"/>
<protein>
    <submittedName>
        <fullName evidence="2">Putative enzyme related to lactoylglutathione lyase</fullName>
    </submittedName>
</protein>
<dbReference type="Pfam" id="PF00903">
    <property type="entry name" value="Glyoxalase"/>
    <property type="match status" value="1"/>
</dbReference>
<keyword evidence="2" id="KW-0456">Lyase</keyword>
<dbReference type="AlphaFoldDB" id="A0A2T6BGY4"/>
<gene>
    <name evidence="2" type="ORF">C8P63_11919</name>
</gene>
<dbReference type="GO" id="GO:0016829">
    <property type="term" value="F:lyase activity"/>
    <property type="evidence" value="ECO:0007669"/>
    <property type="project" value="UniProtKB-KW"/>
</dbReference>
<sequence>MSHPILKQVQAVFIHVKDLPRAVEWYHQLFRLPRPESSVEGPVHVIEMENGVHFLLDDNRNTPTDTPLPSAMLSTPDIDEAHRFLREQGAEIVREIERYSDVSFFNFRDPDGNILMVCQQHR</sequence>
<dbReference type="InterPro" id="IPR029068">
    <property type="entry name" value="Glyas_Bleomycin-R_OHBP_Dase"/>
</dbReference>
<dbReference type="Proteomes" id="UP000244240">
    <property type="component" value="Unassembled WGS sequence"/>
</dbReference>
<evidence type="ECO:0000313" key="2">
    <source>
        <dbReference type="EMBL" id="PTX55312.1"/>
    </source>
</evidence>
<feature type="domain" description="VOC" evidence="1">
    <location>
        <begin position="8"/>
        <end position="120"/>
    </location>
</feature>
<evidence type="ECO:0000313" key="3">
    <source>
        <dbReference type="Proteomes" id="UP000244240"/>
    </source>
</evidence>
<name>A0A2T6BGY4_9BACL</name>
<organism evidence="2 3">
    <name type="scientific">Melghirimyces profundicolus</name>
    <dbReference type="NCBI Taxonomy" id="1242148"/>
    <lineage>
        <taxon>Bacteria</taxon>
        <taxon>Bacillati</taxon>
        <taxon>Bacillota</taxon>
        <taxon>Bacilli</taxon>
        <taxon>Bacillales</taxon>
        <taxon>Thermoactinomycetaceae</taxon>
        <taxon>Melghirimyces</taxon>
    </lineage>
</organism>
<dbReference type="Gene3D" id="3.10.180.10">
    <property type="entry name" value="2,3-Dihydroxybiphenyl 1,2-Dioxygenase, domain 1"/>
    <property type="match status" value="1"/>
</dbReference>